<dbReference type="EMBL" id="VXAH01000667">
    <property type="protein sequence ID" value="NXK42995.1"/>
    <property type="molecule type" value="Genomic_DNA"/>
</dbReference>
<dbReference type="InterPro" id="IPR027954">
    <property type="entry name" value="Transcobalamin-like_C"/>
</dbReference>
<accession>A0A7L0JEN0</accession>
<evidence type="ECO:0000256" key="5">
    <source>
        <dbReference type="ARBA" id="ARBA00022729"/>
    </source>
</evidence>
<dbReference type="Gene3D" id="2.170.130.30">
    <property type="match status" value="1"/>
</dbReference>
<keyword evidence="3" id="KW-0406">Ion transport</keyword>
<evidence type="ECO:0000256" key="2">
    <source>
        <dbReference type="ARBA" id="ARBA00006449"/>
    </source>
</evidence>
<protein>
    <submittedName>
        <fullName evidence="9">IF factor</fullName>
    </submittedName>
</protein>
<comment type="caution">
    <text evidence="9">The sequence shown here is derived from an EMBL/GenBank/DDBJ whole genome shotgun (WGS) entry which is preliminary data.</text>
</comment>
<dbReference type="InterPro" id="IPR002157">
    <property type="entry name" value="Cbl-bd_prot"/>
</dbReference>
<gene>
    <name evidence="9" type="primary">Gif</name>
    <name evidence="9" type="ORF">PIPCHL_R01558</name>
</gene>
<feature type="non-terminal residue" evidence="9">
    <location>
        <position position="1"/>
    </location>
</feature>
<evidence type="ECO:0000256" key="6">
    <source>
        <dbReference type="ARBA" id="ARBA00023285"/>
    </source>
</evidence>
<dbReference type="Pfam" id="PF01122">
    <property type="entry name" value="Cobalamin_bind"/>
    <property type="match status" value="1"/>
</dbReference>
<evidence type="ECO:0000256" key="4">
    <source>
        <dbReference type="ARBA" id="ARBA00022525"/>
    </source>
</evidence>
<evidence type="ECO:0000259" key="8">
    <source>
        <dbReference type="Pfam" id="PF14478"/>
    </source>
</evidence>
<keyword evidence="3" id="KW-0813">Transport</keyword>
<feature type="non-terminal residue" evidence="9">
    <location>
        <position position="197"/>
    </location>
</feature>
<dbReference type="PANTHER" id="PTHR10559">
    <property type="entry name" value="TRANSCOBALAMIN-1/GASTRIC INTRINSIC FACTOR"/>
    <property type="match status" value="1"/>
</dbReference>
<feature type="domain" description="Transcobalamin-like C-terminal" evidence="8">
    <location>
        <begin position="119"/>
        <end position="190"/>
    </location>
</feature>
<evidence type="ECO:0000313" key="9">
    <source>
        <dbReference type="EMBL" id="NXK42995.1"/>
    </source>
</evidence>
<evidence type="ECO:0000313" key="10">
    <source>
        <dbReference type="Proteomes" id="UP000520962"/>
    </source>
</evidence>
<comment type="subcellular location">
    <subcellularLocation>
        <location evidence="1">Secreted</location>
    </subcellularLocation>
</comment>
<dbReference type="AlphaFoldDB" id="A0A7L0JEN0"/>
<comment type="similarity">
    <text evidence="2">Belongs to the eukaryotic cobalamin transport proteins family.</text>
</comment>
<proteinExistence type="inferred from homology"/>
<dbReference type="Proteomes" id="UP000520962">
    <property type="component" value="Unassembled WGS sequence"/>
</dbReference>
<keyword evidence="3" id="KW-0171">Cobalt transport</keyword>
<dbReference type="Gene3D" id="1.50.10.20">
    <property type="match status" value="1"/>
</dbReference>
<sequence length="197" mass="22092">KGKGMIKNISSMGLAIQALESSREFYAPRRWDRAQALDVVQTHEHEYTQPTAIAQVLPGLVGKSYLNSGRAVLPPPKCPSQQLPLSPALVTRPPTVQYSITNTLKNYFHYSTSVCVPPGSRLLQVLEVARDEKPQIFSFKTEQTSWGPMVVSIHQLAASDNDRTYWQFFSSGKPLDQGVGTYRPQPWEHIQAIFSTY</sequence>
<dbReference type="Pfam" id="PF14478">
    <property type="entry name" value="DUF4430"/>
    <property type="match status" value="1"/>
</dbReference>
<evidence type="ECO:0000256" key="1">
    <source>
        <dbReference type="ARBA" id="ARBA00004613"/>
    </source>
</evidence>
<dbReference type="PANTHER" id="PTHR10559:SF15">
    <property type="entry name" value="COBALAMIN BINDING INTRINSIC FACTOR"/>
    <property type="match status" value="1"/>
</dbReference>
<dbReference type="InterPro" id="IPR051588">
    <property type="entry name" value="Cobalamin_Transport"/>
</dbReference>
<reference evidence="9 10" key="1">
    <citation type="submission" date="2019-09" db="EMBL/GenBank/DDBJ databases">
        <title>Bird 10,000 Genomes (B10K) Project - Family phase.</title>
        <authorList>
            <person name="Zhang G."/>
        </authorList>
    </citation>
    <scope>NUCLEOTIDE SEQUENCE [LARGE SCALE GENOMIC DNA]</scope>
    <source>
        <strain evidence="9">B10K-DU-007-02</strain>
        <tissue evidence="9">Mixed tissue sample</tissue>
    </source>
</reference>
<keyword evidence="4" id="KW-0964">Secreted</keyword>
<name>A0A7L0JEN0_PIPCL</name>
<feature type="binding site" evidence="7">
    <location>
        <position position="197"/>
    </location>
    <ligand>
        <name>cyanocob(III)alamin</name>
        <dbReference type="ChEBI" id="CHEBI:17439"/>
    </ligand>
</feature>
<feature type="binding site" evidence="7">
    <location>
        <position position="55"/>
    </location>
    <ligand>
        <name>cyanocob(III)alamin</name>
        <dbReference type="ChEBI" id="CHEBI:17439"/>
    </ligand>
</feature>
<dbReference type="GO" id="GO:0005615">
    <property type="term" value="C:extracellular space"/>
    <property type="evidence" value="ECO:0007669"/>
    <property type="project" value="TreeGrafter"/>
</dbReference>
<keyword evidence="5" id="KW-0732">Signal</keyword>
<keyword evidence="10" id="KW-1185">Reference proteome</keyword>
<organism evidence="9 10">
    <name type="scientific">Piprites chloris</name>
    <name type="common">Wing-barred manakin</name>
    <dbReference type="NCBI Taxonomy" id="114369"/>
    <lineage>
        <taxon>Eukaryota</taxon>
        <taxon>Metazoa</taxon>
        <taxon>Chordata</taxon>
        <taxon>Craniata</taxon>
        <taxon>Vertebrata</taxon>
        <taxon>Euteleostomi</taxon>
        <taxon>Archelosauria</taxon>
        <taxon>Archosauria</taxon>
        <taxon>Dinosauria</taxon>
        <taxon>Saurischia</taxon>
        <taxon>Theropoda</taxon>
        <taxon>Coelurosauria</taxon>
        <taxon>Aves</taxon>
        <taxon>Neognathae</taxon>
        <taxon>Neoaves</taxon>
        <taxon>Telluraves</taxon>
        <taxon>Australaves</taxon>
        <taxon>Passeriformes</taxon>
        <taxon>Pipridae</taxon>
        <taxon>Piprites</taxon>
    </lineage>
</organism>
<feature type="binding site" evidence="7">
    <location>
        <position position="175"/>
    </location>
    <ligand>
        <name>cyanocob(III)alamin</name>
        <dbReference type="ChEBI" id="CHEBI:17439"/>
    </ligand>
</feature>
<dbReference type="GO" id="GO:0015889">
    <property type="term" value="P:cobalamin transport"/>
    <property type="evidence" value="ECO:0007669"/>
    <property type="project" value="InterPro"/>
</dbReference>
<dbReference type="GO" id="GO:0031419">
    <property type="term" value="F:cobalamin binding"/>
    <property type="evidence" value="ECO:0007669"/>
    <property type="project" value="InterPro"/>
</dbReference>
<dbReference type="GO" id="GO:0006824">
    <property type="term" value="P:cobalt ion transport"/>
    <property type="evidence" value="ECO:0007669"/>
    <property type="project" value="UniProtKB-KW"/>
</dbReference>
<feature type="binding site" evidence="7">
    <location>
        <position position="8"/>
    </location>
    <ligand>
        <name>cyanocob(III)alamin</name>
        <dbReference type="ChEBI" id="CHEBI:17439"/>
    </ligand>
</feature>
<keyword evidence="6 7" id="KW-0170">Cobalt</keyword>
<evidence type="ECO:0000256" key="3">
    <source>
        <dbReference type="ARBA" id="ARBA00022426"/>
    </source>
</evidence>
<evidence type="ECO:0000256" key="7">
    <source>
        <dbReference type="PIRSR" id="PIRSR602157-1"/>
    </source>
</evidence>